<keyword evidence="5 6" id="KW-0206">Cytoskeleton</keyword>
<reference evidence="8" key="1">
    <citation type="submission" date="2020-11" db="EMBL/GenBank/DDBJ databases">
        <authorList>
            <person name="Tran Van P."/>
        </authorList>
    </citation>
    <scope>NUCLEOTIDE SEQUENCE</scope>
</reference>
<dbReference type="OrthoDB" id="9378527at2759"/>
<feature type="compositionally biased region" description="Polar residues" evidence="7">
    <location>
        <begin position="1"/>
        <end position="35"/>
    </location>
</feature>
<sequence length="218" mass="23197">MSTNKSKIAVNCQTPDPKNKTNYVTPNTSTCESPSPTRPDKRIPPIKAQVGLARGPNLTNVRSKIGSLDNIKHRPTGGEKKMETQKLTWNAKPRIGSLENAKHKPHGGEVKVVTKKLEWKVTSKIGSLDNVKHVPGGGQVKIFDERYVPSPSSTPTPGSMTPTPTPDGKENGETLKTLTGARMSAEKLGNRSVASPSSGSDSMTSTPISSASSMRTGA</sequence>
<keyword evidence="9" id="KW-1185">Reference proteome</keyword>
<dbReference type="AlphaFoldDB" id="A0A7R9L0D2"/>
<feature type="compositionally biased region" description="Basic and acidic residues" evidence="7">
    <location>
        <begin position="70"/>
        <end position="84"/>
    </location>
</feature>
<keyword evidence="4" id="KW-0677">Repeat</keyword>
<evidence type="ECO:0000256" key="1">
    <source>
        <dbReference type="ARBA" id="ARBA00004245"/>
    </source>
</evidence>
<dbReference type="PROSITE" id="PS00229">
    <property type="entry name" value="TAU_MAP_1"/>
    <property type="match status" value="1"/>
</dbReference>
<keyword evidence="3" id="KW-0597">Phosphoprotein</keyword>
<dbReference type="GO" id="GO:0005874">
    <property type="term" value="C:microtubule"/>
    <property type="evidence" value="ECO:0007669"/>
    <property type="project" value="UniProtKB-KW"/>
</dbReference>
<dbReference type="PROSITE" id="PS51491">
    <property type="entry name" value="TAU_MAP_2"/>
    <property type="match status" value="2"/>
</dbReference>
<dbReference type="EMBL" id="OC864342">
    <property type="protein sequence ID" value="CAD7631639.1"/>
    <property type="molecule type" value="Genomic_DNA"/>
</dbReference>
<dbReference type="PANTHER" id="PTHR11501">
    <property type="entry name" value="MICROTUBULE-ASSOCIATED PROTEIN"/>
    <property type="match status" value="1"/>
</dbReference>
<evidence type="ECO:0000256" key="4">
    <source>
        <dbReference type="ARBA" id="ARBA00022737"/>
    </source>
</evidence>
<dbReference type="InterPro" id="IPR001084">
    <property type="entry name" value="MAP_tubulin-bd_rpt"/>
</dbReference>
<feature type="compositionally biased region" description="Basic and acidic residues" evidence="7">
    <location>
        <begin position="100"/>
        <end position="109"/>
    </location>
</feature>
<evidence type="ECO:0000256" key="7">
    <source>
        <dbReference type="SAM" id="MobiDB-lite"/>
    </source>
</evidence>
<feature type="region of interest" description="Disordered" evidence="7">
    <location>
        <begin position="1"/>
        <end position="43"/>
    </location>
</feature>
<dbReference type="InterPro" id="IPR027324">
    <property type="entry name" value="MAP2/MAP4/Tau"/>
</dbReference>
<dbReference type="GO" id="GO:0031175">
    <property type="term" value="P:neuron projection development"/>
    <property type="evidence" value="ECO:0007669"/>
    <property type="project" value="TreeGrafter"/>
</dbReference>
<evidence type="ECO:0000256" key="6">
    <source>
        <dbReference type="RuleBase" id="RU000686"/>
    </source>
</evidence>
<feature type="region of interest" description="Disordered" evidence="7">
    <location>
        <begin position="133"/>
        <end position="218"/>
    </location>
</feature>
<keyword evidence="2 6" id="KW-0963">Cytoplasm</keyword>
<dbReference type="PANTHER" id="PTHR11501:SF18">
    <property type="entry name" value="MICROTUBULE-ASSOCIATED PROTEIN"/>
    <property type="match status" value="1"/>
</dbReference>
<evidence type="ECO:0000256" key="5">
    <source>
        <dbReference type="ARBA" id="ARBA00023212"/>
    </source>
</evidence>
<organism evidence="8">
    <name type="scientific">Medioppia subpectinata</name>
    <dbReference type="NCBI Taxonomy" id="1979941"/>
    <lineage>
        <taxon>Eukaryota</taxon>
        <taxon>Metazoa</taxon>
        <taxon>Ecdysozoa</taxon>
        <taxon>Arthropoda</taxon>
        <taxon>Chelicerata</taxon>
        <taxon>Arachnida</taxon>
        <taxon>Acari</taxon>
        <taxon>Acariformes</taxon>
        <taxon>Sarcoptiformes</taxon>
        <taxon>Oribatida</taxon>
        <taxon>Brachypylina</taxon>
        <taxon>Oppioidea</taxon>
        <taxon>Oppiidae</taxon>
        <taxon>Medioppia</taxon>
    </lineage>
</organism>
<dbReference type="GO" id="GO:0000226">
    <property type="term" value="P:microtubule cytoskeleton organization"/>
    <property type="evidence" value="ECO:0007669"/>
    <property type="project" value="TreeGrafter"/>
</dbReference>
<dbReference type="GO" id="GO:0043005">
    <property type="term" value="C:neuron projection"/>
    <property type="evidence" value="ECO:0007669"/>
    <property type="project" value="TreeGrafter"/>
</dbReference>
<feature type="compositionally biased region" description="Low complexity" evidence="7">
    <location>
        <begin position="149"/>
        <end position="162"/>
    </location>
</feature>
<evidence type="ECO:0000313" key="8">
    <source>
        <dbReference type="EMBL" id="CAD7631639.1"/>
    </source>
</evidence>
<protein>
    <recommendedName>
        <fullName evidence="6">Microtubule-associated protein</fullName>
    </recommendedName>
</protein>
<dbReference type="Pfam" id="PF00418">
    <property type="entry name" value="Tubulin-binding"/>
    <property type="match status" value="3"/>
</dbReference>
<proteinExistence type="predicted"/>
<comment type="subcellular location">
    <subcellularLocation>
        <location evidence="1 6">Cytoplasm</location>
        <location evidence="1 6">Cytoskeleton</location>
    </subcellularLocation>
</comment>
<feature type="region of interest" description="Disordered" evidence="7">
    <location>
        <begin position="57"/>
        <end position="109"/>
    </location>
</feature>
<name>A0A7R9L0D2_9ACAR</name>
<dbReference type="GO" id="GO:0008017">
    <property type="term" value="F:microtubule binding"/>
    <property type="evidence" value="ECO:0007669"/>
    <property type="project" value="InterPro"/>
</dbReference>
<evidence type="ECO:0000313" key="9">
    <source>
        <dbReference type="Proteomes" id="UP000759131"/>
    </source>
</evidence>
<gene>
    <name evidence="8" type="ORF">OSB1V03_LOCUS12048</name>
</gene>
<keyword evidence="6" id="KW-0493">Microtubule</keyword>
<evidence type="ECO:0000256" key="3">
    <source>
        <dbReference type="ARBA" id="ARBA00022553"/>
    </source>
</evidence>
<feature type="compositionally biased region" description="Low complexity" evidence="7">
    <location>
        <begin position="194"/>
        <end position="218"/>
    </location>
</feature>
<dbReference type="EMBL" id="CAJPIZ010009767">
    <property type="protein sequence ID" value="CAG2112069.1"/>
    <property type="molecule type" value="Genomic_DNA"/>
</dbReference>
<accession>A0A7R9L0D2</accession>
<dbReference type="Proteomes" id="UP000759131">
    <property type="component" value="Unassembled WGS sequence"/>
</dbReference>
<evidence type="ECO:0000256" key="2">
    <source>
        <dbReference type="ARBA" id="ARBA00022490"/>
    </source>
</evidence>